<sequence length="180" mass="21276">MSNNSIYLDEFDAPTLKPSFEEFKYLLSYIYSNEAYLMQYGGCKIIPPQPWLPISKTPSDIQIREILSQQVEQVHMQHKIYQITNTKLSLNKRKKTYKSYKTLAQGDKYRLSHTIENLEEYFWRTLNKRQPQPQYAADIDYSLFHNKEDIFNLNQIPLQSLLGESKQRFKGKVAPTLEIT</sequence>
<dbReference type="PANTHER" id="PTHR10694">
    <property type="entry name" value="LYSINE-SPECIFIC DEMETHYLASE"/>
    <property type="match status" value="1"/>
</dbReference>
<dbReference type="EMBL" id="CAJNOK010012416">
    <property type="protein sequence ID" value="CAF1162943.1"/>
    <property type="molecule type" value="Genomic_DNA"/>
</dbReference>
<dbReference type="GO" id="GO:0032454">
    <property type="term" value="F:histone H3K9 demethylase activity"/>
    <property type="evidence" value="ECO:0007669"/>
    <property type="project" value="TreeGrafter"/>
</dbReference>
<reference evidence="3" key="1">
    <citation type="submission" date="2021-02" db="EMBL/GenBank/DDBJ databases">
        <authorList>
            <person name="Nowell W R."/>
        </authorList>
    </citation>
    <scope>NUCLEOTIDE SEQUENCE</scope>
</reference>
<dbReference type="AlphaFoldDB" id="A0A8S2N0F7"/>
<evidence type="ECO:0000259" key="1">
    <source>
        <dbReference type="PROSITE" id="PS51183"/>
    </source>
</evidence>
<protein>
    <recommendedName>
        <fullName evidence="1">JmjN domain-containing protein</fullName>
    </recommendedName>
</protein>
<evidence type="ECO:0000313" key="2">
    <source>
        <dbReference type="EMBL" id="CAF1162943.1"/>
    </source>
</evidence>
<dbReference type="GO" id="GO:0010468">
    <property type="term" value="P:regulation of gene expression"/>
    <property type="evidence" value="ECO:0007669"/>
    <property type="project" value="TreeGrafter"/>
</dbReference>
<dbReference type="Pfam" id="PF02375">
    <property type="entry name" value="JmjN"/>
    <property type="match status" value="1"/>
</dbReference>
<dbReference type="GO" id="GO:0051864">
    <property type="term" value="F:histone H3K36 demethylase activity"/>
    <property type="evidence" value="ECO:0007669"/>
    <property type="project" value="TreeGrafter"/>
</dbReference>
<evidence type="ECO:0000313" key="4">
    <source>
        <dbReference type="Proteomes" id="UP000682733"/>
    </source>
</evidence>
<dbReference type="GO" id="GO:0000785">
    <property type="term" value="C:chromatin"/>
    <property type="evidence" value="ECO:0007669"/>
    <property type="project" value="TreeGrafter"/>
</dbReference>
<dbReference type="EMBL" id="CAJOBA010033938">
    <property type="protein sequence ID" value="CAF3974566.1"/>
    <property type="molecule type" value="Genomic_DNA"/>
</dbReference>
<organism evidence="3 4">
    <name type="scientific">Didymodactylos carnosus</name>
    <dbReference type="NCBI Taxonomy" id="1234261"/>
    <lineage>
        <taxon>Eukaryota</taxon>
        <taxon>Metazoa</taxon>
        <taxon>Spiralia</taxon>
        <taxon>Gnathifera</taxon>
        <taxon>Rotifera</taxon>
        <taxon>Eurotatoria</taxon>
        <taxon>Bdelloidea</taxon>
        <taxon>Philodinida</taxon>
        <taxon>Philodinidae</taxon>
        <taxon>Didymodactylos</taxon>
    </lineage>
</organism>
<dbReference type="PANTHER" id="PTHR10694:SF7">
    <property type="entry name" value="[HISTONE H3]-TRIMETHYL-L-LYSINE(9) DEMETHYLASE"/>
    <property type="match status" value="1"/>
</dbReference>
<gene>
    <name evidence="2" type="ORF">OVA965_LOCUS22184</name>
    <name evidence="3" type="ORF">TMI583_LOCUS22895</name>
</gene>
<accession>A0A8S2N0F7</accession>
<dbReference type="Proteomes" id="UP000677228">
    <property type="component" value="Unassembled WGS sequence"/>
</dbReference>
<evidence type="ECO:0000313" key="3">
    <source>
        <dbReference type="EMBL" id="CAF3974566.1"/>
    </source>
</evidence>
<dbReference type="InterPro" id="IPR003349">
    <property type="entry name" value="JmjN"/>
</dbReference>
<comment type="caution">
    <text evidence="3">The sequence shown here is derived from an EMBL/GenBank/DDBJ whole genome shotgun (WGS) entry which is preliminary data.</text>
</comment>
<dbReference type="PROSITE" id="PS51183">
    <property type="entry name" value="JMJN"/>
    <property type="match status" value="1"/>
</dbReference>
<dbReference type="Gene3D" id="2.60.120.650">
    <property type="entry name" value="Cupin"/>
    <property type="match status" value="1"/>
</dbReference>
<feature type="domain" description="JmjN" evidence="1">
    <location>
        <begin position="13"/>
        <end position="54"/>
    </location>
</feature>
<dbReference type="GO" id="GO:0005634">
    <property type="term" value="C:nucleus"/>
    <property type="evidence" value="ECO:0007669"/>
    <property type="project" value="TreeGrafter"/>
</dbReference>
<dbReference type="Proteomes" id="UP000682733">
    <property type="component" value="Unassembled WGS sequence"/>
</dbReference>
<name>A0A8S2N0F7_9BILA</name>
<proteinExistence type="predicted"/>
<dbReference type="SMART" id="SM00545">
    <property type="entry name" value="JmjN"/>
    <property type="match status" value="1"/>
</dbReference>